<dbReference type="RefSeq" id="WP_106925465.1">
    <property type="nucleotide sequence ID" value="NZ_PYFT01000001.1"/>
</dbReference>
<dbReference type="Gene3D" id="3.40.50.720">
    <property type="entry name" value="NAD(P)-binding Rossmann-like Domain"/>
    <property type="match status" value="1"/>
</dbReference>
<accession>A0A2T2Y9G9</accession>
<dbReference type="Gene3D" id="3.30.360.10">
    <property type="entry name" value="Dihydrodipicolinate Reductase, domain 2"/>
    <property type="match status" value="1"/>
</dbReference>
<dbReference type="AlphaFoldDB" id="A0A2T2Y9G9"/>
<feature type="domain" description="Gfo/Idh/MocA-like oxidoreductase bacterial type C-terminal" evidence="2">
    <location>
        <begin position="196"/>
        <end position="439"/>
    </location>
</feature>
<evidence type="ECO:0000313" key="3">
    <source>
        <dbReference type="EMBL" id="PSR52136.1"/>
    </source>
</evidence>
<dbReference type="SUPFAM" id="SSF51735">
    <property type="entry name" value="NAD(P)-binding Rossmann-fold domains"/>
    <property type="match status" value="1"/>
</dbReference>
<dbReference type="PANTHER" id="PTHR43818:SF5">
    <property type="entry name" value="OXIDOREDUCTASE FAMILY PROTEIN"/>
    <property type="match status" value="1"/>
</dbReference>
<proteinExistence type="predicted"/>
<comment type="caution">
    <text evidence="3">The sequence shown here is derived from an EMBL/GenBank/DDBJ whole genome shotgun (WGS) entry which is preliminary data.</text>
</comment>
<dbReference type="InterPro" id="IPR050463">
    <property type="entry name" value="Gfo/Idh/MocA_oxidrdct_glycsds"/>
</dbReference>
<dbReference type="EMBL" id="PYFT01000001">
    <property type="protein sequence ID" value="PSR52136.1"/>
    <property type="molecule type" value="Genomic_DNA"/>
</dbReference>
<dbReference type="OrthoDB" id="9763611at2"/>
<dbReference type="GO" id="GO:0000166">
    <property type="term" value="F:nucleotide binding"/>
    <property type="evidence" value="ECO:0007669"/>
    <property type="project" value="InterPro"/>
</dbReference>
<organism evidence="3 4">
    <name type="scientific">Adhaeribacter arboris</name>
    <dbReference type="NCBI Taxonomy" id="2072846"/>
    <lineage>
        <taxon>Bacteria</taxon>
        <taxon>Pseudomonadati</taxon>
        <taxon>Bacteroidota</taxon>
        <taxon>Cytophagia</taxon>
        <taxon>Cytophagales</taxon>
        <taxon>Hymenobacteraceae</taxon>
        <taxon>Adhaeribacter</taxon>
    </lineage>
</organism>
<dbReference type="Pfam" id="PF19051">
    <property type="entry name" value="GFO_IDH_MocA_C2"/>
    <property type="match status" value="1"/>
</dbReference>
<gene>
    <name evidence="3" type="ORF">AHMF7605_00660</name>
</gene>
<reference evidence="3 4" key="1">
    <citation type="submission" date="2018-03" db="EMBL/GenBank/DDBJ databases">
        <title>Adhaeribacter sp. HMF7605 Genome sequencing and assembly.</title>
        <authorList>
            <person name="Kang H."/>
            <person name="Kang J."/>
            <person name="Cha I."/>
            <person name="Kim H."/>
            <person name="Joh K."/>
        </authorList>
    </citation>
    <scope>NUCLEOTIDE SEQUENCE [LARGE SCALE GENOMIC DNA]</scope>
    <source>
        <strain evidence="3 4">HMF7605</strain>
    </source>
</reference>
<feature type="domain" description="Gfo/Idh/MocA-like oxidoreductase N-terminal" evidence="1">
    <location>
        <begin position="44"/>
        <end position="167"/>
    </location>
</feature>
<dbReference type="InterPro" id="IPR000683">
    <property type="entry name" value="Gfo/Idh/MocA-like_OxRdtase_N"/>
</dbReference>
<evidence type="ECO:0000259" key="2">
    <source>
        <dbReference type="Pfam" id="PF19051"/>
    </source>
</evidence>
<dbReference type="Pfam" id="PF01408">
    <property type="entry name" value="GFO_IDH_MocA"/>
    <property type="match status" value="1"/>
</dbReference>
<dbReference type="SUPFAM" id="SSF55347">
    <property type="entry name" value="Glyceraldehyde-3-phosphate dehydrogenase-like, C-terminal domain"/>
    <property type="match status" value="1"/>
</dbReference>
<protein>
    <submittedName>
        <fullName evidence="3">Oxidoreductase</fullName>
    </submittedName>
</protein>
<dbReference type="InterPro" id="IPR006311">
    <property type="entry name" value="TAT_signal"/>
</dbReference>
<sequence length="443" mass="49188">MPAFTRRQFLQNSSKMIAGAGLLSLSDTAKTFAATKLVAPADQIRLGLIGCRGMGFADLSSSLKQPDATCLALCDVDSTVLNQRAADVQKLTKNSPTLYSDYRKLLENKEIDAIIIGTPDHWHPLIMIEACQAGKDVYVEKPIANTVQEANLMVAAAKRYNRVVQVGQWQRSGQHYQDAVKYVQSGKLGTIRLVKTWAYMTYGKDFSKVPDTAAPAGVDYTMWLGPAPKRPFNKNRFHGSFRYFWDYAGGLGADWGVHMMDIALMGMNASAPKTVSTVGGKFGYPNNDGDTPDTQQSIFDFGNFTMLWEHGLGMGQAPYNRDAGVAFIGNKGTLVIDRSKWDIYPEIENGAYLTEALPTQPSKDNALDKHTRNFLDCIKSRQTPTTSIVNGRHAALCAQLSNTSYRLGRQLHWLDTEAKFKNDKEADQLMHAHYQNNWKLPVV</sequence>
<keyword evidence="4" id="KW-1185">Reference proteome</keyword>
<name>A0A2T2Y9G9_9BACT</name>
<dbReference type="InterPro" id="IPR043906">
    <property type="entry name" value="Gfo/Idh/MocA_OxRdtase_bact_C"/>
</dbReference>
<evidence type="ECO:0000313" key="4">
    <source>
        <dbReference type="Proteomes" id="UP000240357"/>
    </source>
</evidence>
<dbReference type="Proteomes" id="UP000240357">
    <property type="component" value="Unassembled WGS sequence"/>
</dbReference>
<dbReference type="PANTHER" id="PTHR43818">
    <property type="entry name" value="BCDNA.GH03377"/>
    <property type="match status" value="1"/>
</dbReference>
<evidence type="ECO:0000259" key="1">
    <source>
        <dbReference type="Pfam" id="PF01408"/>
    </source>
</evidence>
<dbReference type="PROSITE" id="PS51318">
    <property type="entry name" value="TAT"/>
    <property type="match status" value="1"/>
</dbReference>
<dbReference type="InterPro" id="IPR036291">
    <property type="entry name" value="NAD(P)-bd_dom_sf"/>
</dbReference>